<evidence type="ECO:0008006" key="5">
    <source>
        <dbReference type="Google" id="ProtNLM"/>
    </source>
</evidence>
<sequence>MTLWDIGVASFCLTSSAYLYLLRHQQNSSLVSTGLPSTAYILTNQVIHARLLPLESKHAFSYQTMSLLLSLSALESQALNCGWWGVIFGYPGIWGRMTGIRPQAYLKDQIGPGAFSPSIREKLADLLRKSNMKLGEVWMMTMPSFMGFEGINPLTVYFCYEEGKTNLWGVVLEVHNTFGERHAYILQVGKNEDEKDEKSKGYDHQWTFARQFHVSPFNDRSGHYVCSVVVPSHPPPVISFSPKFTTRPRPVIRLHLVTAPPSPEVKLVALLRPTISEPLTATNLLASLALPPRRSQSSGSHLLTAIPEPSPAPWSTLPFGATLLLTSLRIIYQAALLHYQRGLAVFARPEPVAGPGREWVEHALGGVWNDVQPSDGDRIVTGGSIGWQSESSTERWARERFETRMHTIGTKLRIKLRIASTNPLVTVILLGSQESHVRELVLCYRSPRTWTAILIAPTATHALEVGSRAEHWFGVSDESLFKELWDEGSSLDGQSQIAKIVGLMRTHLAYLPNTAKTSLTLPQPPYTSHPLDSPPSFSLLAHVCLLYISSHAERLVFGITRASYSRGGPNGAKPTLGLGAWFNLTGHNFVVLCIAPADSTGWISMSRGDFVVLPSSDSSCLNSTHNLAGLSESQGALSTSLQQFRSSVISAITASAISPTSGVIITSVVASTADPTGEATATASPISGSKSLGRILGPILASLFAVLLCLVVGICLIRRRRKRKQEGHIPLVSTSAFDLLDGEGARPTRPRVIVQEIHELRAEPNVMNPANTTTNANATRVVPRNQLRLHNGTAPNWPSTVKNRESAVPPVPEATEQAPPTPTTQAQDQRTLEQRAEQLSPPELERLAALVARRLERVRGAPPQYQATEGIGV</sequence>
<dbReference type="AlphaFoldDB" id="A0A8H8SRE7"/>
<name>A0A8H8SRE7_9AGAM</name>
<dbReference type="PANTHER" id="PTHR33973">
    <property type="entry name" value="OS07G0153300 PROTEIN"/>
    <property type="match status" value="1"/>
</dbReference>
<feature type="compositionally biased region" description="Low complexity" evidence="1">
    <location>
        <begin position="813"/>
        <end position="826"/>
    </location>
</feature>
<dbReference type="RefSeq" id="XP_043175893.1">
    <property type="nucleotide sequence ID" value="XM_043323474.1"/>
</dbReference>
<evidence type="ECO:0000313" key="3">
    <source>
        <dbReference type="EMBL" id="QRW15656.1"/>
    </source>
</evidence>
<dbReference type="GeneID" id="67025937"/>
<evidence type="ECO:0000256" key="2">
    <source>
        <dbReference type="SAM" id="Phobius"/>
    </source>
</evidence>
<dbReference type="Proteomes" id="UP000650533">
    <property type="component" value="Chromosome 1"/>
</dbReference>
<dbReference type="EMBL" id="CP059658">
    <property type="protein sequence ID" value="QRW15656.1"/>
    <property type="molecule type" value="Genomic_DNA"/>
</dbReference>
<keyword evidence="2" id="KW-0472">Membrane</keyword>
<organism evidence="3 4">
    <name type="scientific">Rhizoctonia solani</name>
    <dbReference type="NCBI Taxonomy" id="456999"/>
    <lineage>
        <taxon>Eukaryota</taxon>
        <taxon>Fungi</taxon>
        <taxon>Dikarya</taxon>
        <taxon>Basidiomycota</taxon>
        <taxon>Agaricomycotina</taxon>
        <taxon>Agaricomycetes</taxon>
        <taxon>Cantharellales</taxon>
        <taxon>Ceratobasidiaceae</taxon>
        <taxon>Rhizoctonia</taxon>
    </lineage>
</organism>
<dbReference type="PANTHER" id="PTHR33973:SF4">
    <property type="entry name" value="OS07G0153300 PROTEIN"/>
    <property type="match status" value="1"/>
</dbReference>
<keyword evidence="2" id="KW-1133">Transmembrane helix</keyword>
<evidence type="ECO:0000256" key="1">
    <source>
        <dbReference type="SAM" id="MobiDB-lite"/>
    </source>
</evidence>
<reference evidence="3" key="1">
    <citation type="submission" date="2020-05" db="EMBL/GenBank/DDBJ databases">
        <title>Evolutionary and genomic comparisons of hybrid uninucleate and nonhybrid Rhizoctonia fungi.</title>
        <authorList>
            <person name="Li C."/>
            <person name="Chen X."/>
        </authorList>
    </citation>
    <scope>NUCLEOTIDE SEQUENCE</scope>
    <source>
        <strain evidence="3">AG-1 IA</strain>
    </source>
</reference>
<dbReference type="InterPro" id="IPR010775">
    <property type="entry name" value="DUF1365"/>
</dbReference>
<feature type="region of interest" description="Disordered" evidence="1">
    <location>
        <begin position="789"/>
        <end position="838"/>
    </location>
</feature>
<proteinExistence type="predicted"/>
<accession>A0A8H8SRE7</accession>
<keyword evidence="2" id="KW-0812">Transmembrane</keyword>
<dbReference type="KEGG" id="rsx:RhiXN_03657"/>
<gene>
    <name evidence="3" type="ORF">RhiXN_03657</name>
</gene>
<feature type="transmembrane region" description="Helical" evidence="2">
    <location>
        <begin position="695"/>
        <end position="717"/>
    </location>
</feature>
<evidence type="ECO:0000313" key="4">
    <source>
        <dbReference type="Proteomes" id="UP000650533"/>
    </source>
</evidence>
<dbReference type="Pfam" id="PF07103">
    <property type="entry name" value="DUF1365"/>
    <property type="match status" value="1"/>
</dbReference>
<protein>
    <recommendedName>
        <fullName evidence="5">Transmembrane protein</fullName>
    </recommendedName>
</protein>